<dbReference type="Proteomes" id="UP000011863">
    <property type="component" value="Chromosome"/>
</dbReference>
<evidence type="ECO:0000313" key="1">
    <source>
        <dbReference type="EMBL" id="BAN00346.1"/>
    </source>
</evidence>
<dbReference type="SUPFAM" id="SSF81301">
    <property type="entry name" value="Nucleotidyltransferase"/>
    <property type="match status" value="1"/>
</dbReference>
<evidence type="ECO:0000313" key="2">
    <source>
        <dbReference type="Proteomes" id="UP000011863"/>
    </source>
</evidence>
<keyword evidence="2" id="KW-1185">Reference proteome</keyword>
<accession>A0A6C7E8I6</accession>
<sequence length="188" mass="20581">MMLADKIVALHESLATAELPHAFGGALALAWCTERARGTIDIDVNVFAPVDRTDELIAALPSDVSVSDDERALLVRDGQVRLWWDATPVDVFLDTTDFHVTVGERVRWEDFAGASIPFLSCRDLAVFKTFFDRTKDWADLEEMAKAGTLDVEAVAGVLAVYLGPDDHRIARLVELARGDVARGDVGRG</sequence>
<organism evidence="1 2">
    <name type="scientific">Ilumatobacter coccineus (strain NBRC 103263 / KCTC 29153 / YM16-304)</name>
    <dbReference type="NCBI Taxonomy" id="1313172"/>
    <lineage>
        <taxon>Bacteria</taxon>
        <taxon>Bacillati</taxon>
        <taxon>Actinomycetota</taxon>
        <taxon>Acidimicrobiia</taxon>
        <taxon>Acidimicrobiales</taxon>
        <taxon>Ilumatobacteraceae</taxon>
        <taxon>Ilumatobacter</taxon>
    </lineage>
</organism>
<reference evidence="1 2" key="1">
    <citation type="journal article" date="2013" name="Int. J. Syst. Evol. Microbiol.">
        <title>Ilumatobacter nonamiense sp. nov. and Ilumatobacter coccineum sp. nov., isolated from seashore sand.</title>
        <authorList>
            <person name="Matsumoto A."/>
            <person name="Kasai H."/>
            <person name="Matsuo Y."/>
            <person name="Shizuri Y."/>
            <person name="Ichikawa N."/>
            <person name="Fujita N."/>
            <person name="Omura S."/>
            <person name="Takahashi Y."/>
        </authorList>
    </citation>
    <scope>NUCLEOTIDE SEQUENCE [LARGE SCALE GENOMIC DNA]</scope>
    <source>
        <strain evidence="2">NBRC 103263 / KCTC 29153 / YM16-304</strain>
    </source>
</reference>
<evidence type="ECO:0008006" key="3">
    <source>
        <dbReference type="Google" id="ProtNLM"/>
    </source>
</evidence>
<dbReference type="AlphaFoldDB" id="A0A6C7E8I6"/>
<protein>
    <recommendedName>
        <fullName evidence="3">Nucleotidyltransferase family protein</fullName>
    </recommendedName>
</protein>
<proteinExistence type="predicted"/>
<dbReference type="KEGG" id="aym:YM304_00320"/>
<dbReference type="EMBL" id="AP012057">
    <property type="protein sequence ID" value="BAN00346.1"/>
    <property type="molecule type" value="Genomic_DNA"/>
</dbReference>
<gene>
    <name evidence="1" type="ORF">YM304_00320</name>
</gene>
<dbReference type="OrthoDB" id="5191609at2"/>
<name>A0A6C7E8I6_ILUCY</name>
<dbReference type="InterPro" id="IPR043519">
    <property type="entry name" value="NT_sf"/>
</dbReference>